<dbReference type="Pfam" id="PF10094">
    <property type="entry name" value="DUF2332"/>
    <property type="match status" value="1"/>
</dbReference>
<dbReference type="OrthoDB" id="5430587at2"/>
<dbReference type="EMBL" id="QRBF01000010">
    <property type="protein sequence ID" value="RDS80280.1"/>
    <property type="molecule type" value="Genomic_DNA"/>
</dbReference>
<reference evidence="1 2" key="1">
    <citation type="submission" date="2018-07" db="EMBL/GenBank/DDBJ databases">
        <title>Dyella monticola sp. nov. and Dyella psychrodurans sp. nov. isolated from monsoon evergreen broad-leaved forest soil of Dinghu Mountain, China.</title>
        <authorList>
            <person name="Gao Z."/>
            <person name="Qiu L."/>
        </authorList>
    </citation>
    <scope>NUCLEOTIDE SEQUENCE [LARGE SCALE GENOMIC DNA]</scope>
    <source>
        <strain evidence="1 2">4MSK11</strain>
    </source>
</reference>
<protein>
    <submittedName>
        <fullName evidence="1">DUF2332 domain-containing protein</fullName>
    </submittedName>
</protein>
<dbReference type="InterPro" id="IPR011200">
    <property type="entry name" value="UCP012608"/>
</dbReference>
<evidence type="ECO:0000313" key="2">
    <source>
        <dbReference type="Proteomes" id="UP000255334"/>
    </source>
</evidence>
<dbReference type="Proteomes" id="UP000255334">
    <property type="component" value="Unassembled WGS sequence"/>
</dbReference>
<evidence type="ECO:0000313" key="1">
    <source>
        <dbReference type="EMBL" id="RDS80280.1"/>
    </source>
</evidence>
<organism evidence="1 2">
    <name type="scientific">Dyella psychrodurans</name>
    <dbReference type="NCBI Taxonomy" id="1927960"/>
    <lineage>
        <taxon>Bacteria</taxon>
        <taxon>Pseudomonadati</taxon>
        <taxon>Pseudomonadota</taxon>
        <taxon>Gammaproteobacteria</taxon>
        <taxon>Lysobacterales</taxon>
        <taxon>Rhodanobacteraceae</taxon>
        <taxon>Dyella</taxon>
    </lineage>
</organism>
<dbReference type="AlphaFoldDB" id="A0A370WW14"/>
<comment type="caution">
    <text evidence="1">The sequence shown here is derived from an EMBL/GenBank/DDBJ whole genome shotgun (WGS) entry which is preliminary data.</text>
</comment>
<accession>A0A370WW14</accession>
<sequence>MATVESVCDAFAWQARYCDAHGSPFTARLLRGLAQAIQEGEPALRAVASWAGGPLPDVLALRVAGALHALVLDGCVPDLARCYPGGDREGDASALRHAAIAALASHSDVLAAYLSTPPQTNEVGRSAVLFGGFMVIGEYTGLPLRLFELGASAGLNMNWDRYRYRLGDYVTGDTSSALELAPTWHGEPPPLLPMNVASRAACDRSPIDITDVSQRQRLRAYVWPDQTARLRQLDSALAIAAQRPVHVEQADADLWIERILAAPLPAGVATVVYHTIFWTYLPAETQARIESAIRQAGQNATPEAPLAWLRFESEELQNRQRLRLSLWPGPQRLHLADAQAHGSEVFWHAAALNDLSLTAPRHRHGGTSLTIHRFGEPR</sequence>
<keyword evidence="2" id="KW-1185">Reference proteome</keyword>
<dbReference type="PIRSF" id="PIRSF012608">
    <property type="entry name" value="UCP012608"/>
    <property type="match status" value="1"/>
</dbReference>
<dbReference type="RefSeq" id="WP_115479734.1">
    <property type="nucleotide sequence ID" value="NZ_QRBF01000010.1"/>
</dbReference>
<name>A0A370WW14_9GAMM</name>
<proteinExistence type="predicted"/>
<gene>
    <name evidence="1" type="ORF">DWU99_19305</name>
</gene>